<proteinExistence type="predicted"/>
<dbReference type="EMBL" id="CABO01000031">
    <property type="protein sequence ID" value="CBI02227.1"/>
    <property type="molecule type" value="Genomic_DNA"/>
</dbReference>
<protein>
    <submittedName>
        <fullName evidence="2">Uncharacterized protein</fullName>
    </submittedName>
</protein>
<comment type="caution">
    <text evidence="2">The sequence shown here is derived from an EMBL/GenBank/DDBJ whole genome shotgun (WGS) entry which is preliminary data.</text>
</comment>
<sequence>MPVLLLGLLVVLAGLAIGGFAGRLTAMHAHLPTSLPSISPVPTETPTLAPVATPTPKRTPKPKVTPSPKPTPKASARPSPSESPSPSPTPSSTATPSPAPSRAPNAAATPHIGAKKPKVSIERTARPSPVPSAAVAGSAARALVRVYLADLARGDTSGASALLAAGSPDTFIDGTLQITSVTSAPTASGAQSVTANIIVGVKHYVMSFLVGESGGQARVLSHQASSTIPGVP</sequence>
<feature type="region of interest" description="Disordered" evidence="1">
    <location>
        <begin position="35"/>
        <end position="136"/>
    </location>
</feature>
<evidence type="ECO:0000256" key="1">
    <source>
        <dbReference type="SAM" id="MobiDB-lite"/>
    </source>
</evidence>
<accession>E6Q4W6</accession>
<reference evidence="2" key="1">
    <citation type="submission" date="2009-10" db="EMBL/GenBank/DDBJ databases">
        <title>Diversity of trophic interactions inside an arsenic-rich microbial ecosystem.</title>
        <authorList>
            <person name="Bertin P.N."/>
            <person name="Heinrich-Salmeron A."/>
            <person name="Pelletier E."/>
            <person name="Goulhen-Chollet F."/>
            <person name="Arsene-Ploetze F."/>
            <person name="Gallien S."/>
            <person name="Calteau A."/>
            <person name="Vallenet D."/>
            <person name="Casiot C."/>
            <person name="Chane-Woon-Ming B."/>
            <person name="Giloteaux L."/>
            <person name="Barakat M."/>
            <person name="Bonnefoy V."/>
            <person name="Bruneel O."/>
            <person name="Chandler M."/>
            <person name="Cleiss J."/>
            <person name="Duran R."/>
            <person name="Elbaz-Poulichet F."/>
            <person name="Fonknechten N."/>
            <person name="Lauga B."/>
            <person name="Mornico D."/>
            <person name="Ortet P."/>
            <person name="Schaeffer C."/>
            <person name="Siguier P."/>
            <person name="Alexander Thil Smith A."/>
            <person name="Van Dorsselaer A."/>
            <person name="Weissenbach J."/>
            <person name="Medigue C."/>
            <person name="Le Paslier D."/>
        </authorList>
    </citation>
    <scope>NUCLEOTIDE SEQUENCE</scope>
</reference>
<feature type="compositionally biased region" description="Low complexity" evidence="1">
    <location>
        <begin position="40"/>
        <end position="62"/>
    </location>
</feature>
<dbReference type="AlphaFoldDB" id="E6Q4W6"/>
<feature type="compositionally biased region" description="Low complexity" evidence="1">
    <location>
        <begin position="90"/>
        <end position="110"/>
    </location>
</feature>
<gene>
    <name evidence="2" type="ORF">CARN4_0952</name>
</gene>
<organism evidence="2">
    <name type="scientific">mine drainage metagenome</name>
    <dbReference type="NCBI Taxonomy" id="410659"/>
    <lineage>
        <taxon>unclassified sequences</taxon>
        <taxon>metagenomes</taxon>
        <taxon>ecological metagenomes</taxon>
    </lineage>
</organism>
<name>E6Q4W6_9ZZZZ</name>
<evidence type="ECO:0000313" key="2">
    <source>
        <dbReference type="EMBL" id="CBI02227.1"/>
    </source>
</evidence>